<sequence length="106" mass="12318">MQGKELFNLIDAAYSEDLSNQPQAYKKCLLHSARALLDDGDQLQVCLTIYKSYHDNFMVPMSFPPKNRKLYQYIMTRLKKLDQKQKRDLNLGYGLVATHFTFGPLN</sequence>
<gene>
    <name evidence="2" type="ORF">LREN565_0729</name>
</gene>
<accession>A0A1K2I5G3</accession>
<dbReference type="Pfam" id="PF08951">
    <property type="entry name" value="EntA_Immun"/>
    <property type="match status" value="1"/>
</dbReference>
<dbReference type="AlphaFoldDB" id="A0A1K2I5G3"/>
<organism evidence="2">
    <name type="scientific">Loigolactobacillus rennini</name>
    <dbReference type="NCBI Taxonomy" id="238013"/>
    <lineage>
        <taxon>Bacteria</taxon>
        <taxon>Bacillati</taxon>
        <taxon>Bacillota</taxon>
        <taxon>Bacilli</taxon>
        <taxon>Lactobacillales</taxon>
        <taxon>Lactobacillaceae</taxon>
        <taxon>Loigolactobacillus</taxon>
    </lineage>
</organism>
<dbReference type="InterPro" id="IPR023130">
    <property type="entry name" value="Ta0600-like_sf"/>
</dbReference>
<dbReference type="EMBL" id="LT634362">
    <property type="protein sequence ID" value="SFZ87616.1"/>
    <property type="molecule type" value="Genomic_DNA"/>
</dbReference>
<evidence type="ECO:0000256" key="1">
    <source>
        <dbReference type="ARBA" id="ARBA00023025"/>
    </source>
</evidence>
<dbReference type="GO" id="GO:0030153">
    <property type="term" value="P:bacteriocin immunity"/>
    <property type="evidence" value="ECO:0007669"/>
    <property type="project" value="UniProtKB-KW"/>
</dbReference>
<proteinExistence type="predicted"/>
<reference evidence="2" key="1">
    <citation type="submission" date="2016-11" db="EMBL/GenBank/DDBJ databases">
        <authorList>
            <person name="Jaros S."/>
            <person name="Januszkiewicz K."/>
            <person name="Wedrychowicz H."/>
        </authorList>
    </citation>
    <scope>NUCLEOTIDE SEQUENCE</scope>
    <source>
        <strain evidence="2">ACA-DC 565</strain>
    </source>
</reference>
<dbReference type="Gene3D" id="1.20.1440.50">
    <property type="entry name" value="Ta0600-like"/>
    <property type="match status" value="1"/>
</dbReference>
<dbReference type="InterPro" id="IPR015046">
    <property type="entry name" value="LciA_Immunity-like"/>
</dbReference>
<protein>
    <recommendedName>
        <fullName evidence="3">Bacteriocin immunity protein</fullName>
    </recommendedName>
</protein>
<name>A0A1K2I5G3_9LACO</name>
<evidence type="ECO:0008006" key="3">
    <source>
        <dbReference type="Google" id="ProtNLM"/>
    </source>
</evidence>
<keyword evidence="1" id="KW-0079">Bacteriocin immunity</keyword>
<evidence type="ECO:0000313" key="2">
    <source>
        <dbReference type="EMBL" id="SFZ87616.1"/>
    </source>
</evidence>